<evidence type="ECO:0000313" key="6">
    <source>
        <dbReference type="Proteomes" id="UP000546642"/>
    </source>
</evidence>
<organism evidence="5 6">
    <name type="scientific">Nocardiopsis mwathae</name>
    <dbReference type="NCBI Taxonomy" id="1472723"/>
    <lineage>
        <taxon>Bacteria</taxon>
        <taxon>Bacillati</taxon>
        <taxon>Actinomycetota</taxon>
        <taxon>Actinomycetes</taxon>
        <taxon>Streptosporangiales</taxon>
        <taxon>Nocardiopsidaceae</taxon>
        <taxon>Nocardiopsis</taxon>
    </lineage>
</organism>
<keyword evidence="3" id="KW-0804">Transcription</keyword>
<evidence type="ECO:0000256" key="1">
    <source>
        <dbReference type="ARBA" id="ARBA00023015"/>
    </source>
</evidence>
<dbReference type="Pfam" id="PF12833">
    <property type="entry name" value="HTH_18"/>
    <property type="match status" value="1"/>
</dbReference>
<evidence type="ECO:0000256" key="3">
    <source>
        <dbReference type="ARBA" id="ARBA00023163"/>
    </source>
</evidence>
<dbReference type="AlphaFoldDB" id="A0A7W9YM98"/>
<sequence length="231" mass="24835">MYSERGSRVPGAVVWRGRAEGPDAVEQRVLPDGCMDLIWVPGAPLLVAGPDTVAHAAAWRADTEVIGVRFFPGTAPAILGVAAHELRDQRVPLVELWPSSAVRALTDRLARAPDPADRLEEFALRRLARVGPPDPELVAIAELARAGATVAETARELGVGERRLHRRCRSAFGYGPKTLARILRMQRALALARDGVAWAAAAARTGYADQAHLTREVTALAGAAPTELIRR</sequence>
<reference evidence="5 6" key="1">
    <citation type="submission" date="2020-08" db="EMBL/GenBank/DDBJ databases">
        <title>Sequencing the genomes of 1000 actinobacteria strains.</title>
        <authorList>
            <person name="Klenk H.-P."/>
        </authorList>
    </citation>
    <scope>NUCLEOTIDE SEQUENCE [LARGE SCALE GENOMIC DNA]</scope>
    <source>
        <strain evidence="5 6">DSM 46659</strain>
    </source>
</reference>
<protein>
    <submittedName>
        <fullName evidence="5">AraC-like DNA-binding protein</fullName>
    </submittedName>
</protein>
<dbReference type="GO" id="GO:0043565">
    <property type="term" value="F:sequence-specific DNA binding"/>
    <property type="evidence" value="ECO:0007669"/>
    <property type="project" value="InterPro"/>
</dbReference>
<dbReference type="InterPro" id="IPR018060">
    <property type="entry name" value="HTH_AraC"/>
</dbReference>
<dbReference type="SMART" id="SM00342">
    <property type="entry name" value="HTH_ARAC"/>
    <property type="match status" value="1"/>
</dbReference>
<name>A0A7W9YM98_9ACTN</name>
<keyword evidence="6" id="KW-1185">Reference proteome</keyword>
<dbReference type="RefSeq" id="WP_184078052.1">
    <property type="nucleotide sequence ID" value="NZ_JACHDS010000001.1"/>
</dbReference>
<proteinExistence type="predicted"/>
<dbReference type="Proteomes" id="UP000546642">
    <property type="component" value="Unassembled WGS sequence"/>
</dbReference>
<dbReference type="PROSITE" id="PS01124">
    <property type="entry name" value="HTH_ARAC_FAMILY_2"/>
    <property type="match status" value="1"/>
</dbReference>
<gene>
    <name evidence="5" type="ORF">HNR23_004241</name>
</gene>
<dbReference type="Pfam" id="PF20240">
    <property type="entry name" value="DUF6597"/>
    <property type="match status" value="1"/>
</dbReference>
<feature type="domain" description="HTH araC/xylS-type" evidence="4">
    <location>
        <begin position="142"/>
        <end position="231"/>
    </location>
</feature>
<evidence type="ECO:0000256" key="2">
    <source>
        <dbReference type="ARBA" id="ARBA00023125"/>
    </source>
</evidence>
<dbReference type="GO" id="GO:0003700">
    <property type="term" value="F:DNA-binding transcription factor activity"/>
    <property type="evidence" value="ECO:0007669"/>
    <property type="project" value="InterPro"/>
</dbReference>
<evidence type="ECO:0000313" key="5">
    <source>
        <dbReference type="EMBL" id="MBB6174181.1"/>
    </source>
</evidence>
<dbReference type="PANTHER" id="PTHR46796:SF15">
    <property type="entry name" value="BLL1074 PROTEIN"/>
    <property type="match status" value="1"/>
</dbReference>
<accession>A0A7W9YM98</accession>
<dbReference type="Gene3D" id="1.10.10.60">
    <property type="entry name" value="Homeodomain-like"/>
    <property type="match status" value="1"/>
</dbReference>
<dbReference type="InterPro" id="IPR046532">
    <property type="entry name" value="DUF6597"/>
</dbReference>
<dbReference type="PANTHER" id="PTHR46796">
    <property type="entry name" value="HTH-TYPE TRANSCRIPTIONAL ACTIVATOR RHAS-RELATED"/>
    <property type="match status" value="1"/>
</dbReference>
<evidence type="ECO:0000259" key="4">
    <source>
        <dbReference type="PROSITE" id="PS01124"/>
    </source>
</evidence>
<dbReference type="EMBL" id="JACHDS010000001">
    <property type="protein sequence ID" value="MBB6174181.1"/>
    <property type="molecule type" value="Genomic_DNA"/>
</dbReference>
<dbReference type="InterPro" id="IPR050204">
    <property type="entry name" value="AraC_XylS_family_regulators"/>
</dbReference>
<comment type="caution">
    <text evidence="5">The sequence shown here is derived from an EMBL/GenBank/DDBJ whole genome shotgun (WGS) entry which is preliminary data.</text>
</comment>
<keyword evidence="2 5" id="KW-0238">DNA-binding</keyword>
<keyword evidence="1" id="KW-0805">Transcription regulation</keyword>